<protein>
    <submittedName>
        <fullName evidence="2">Uncharacterized protein</fullName>
    </submittedName>
</protein>
<reference evidence="2" key="1">
    <citation type="submission" date="2018-05" db="EMBL/GenBank/DDBJ databases">
        <title>Draft genome of Mucuna pruriens seed.</title>
        <authorList>
            <person name="Nnadi N.E."/>
            <person name="Vos R."/>
            <person name="Hasami M.H."/>
            <person name="Devisetty U.K."/>
            <person name="Aguiy J.C."/>
        </authorList>
    </citation>
    <scope>NUCLEOTIDE SEQUENCE [LARGE SCALE GENOMIC DNA]</scope>
    <source>
        <strain evidence="2">JCA_2017</strain>
    </source>
</reference>
<proteinExistence type="predicted"/>
<evidence type="ECO:0000256" key="1">
    <source>
        <dbReference type="SAM" id="MobiDB-lite"/>
    </source>
</evidence>
<sequence length="84" mass="9427">MKAVEQREDELHRQIEMMKAIAERPGGAAREAGQPFSEEIDGTPIPPNFKEVVVKPLDGIQDPHIHLQAFKTQMYISRGNDSLS</sequence>
<organism evidence="2 3">
    <name type="scientific">Mucuna pruriens</name>
    <name type="common">Velvet bean</name>
    <name type="synonym">Dolichos pruriens</name>
    <dbReference type="NCBI Taxonomy" id="157652"/>
    <lineage>
        <taxon>Eukaryota</taxon>
        <taxon>Viridiplantae</taxon>
        <taxon>Streptophyta</taxon>
        <taxon>Embryophyta</taxon>
        <taxon>Tracheophyta</taxon>
        <taxon>Spermatophyta</taxon>
        <taxon>Magnoliopsida</taxon>
        <taxon>eudicotyledons</taxon>
        <taxon>Gunneridae</taxon>
        <taxon>Pentapetalae</taxon>
        <taxon>rosids</taxon>
        <taxon>fabids</taxon>
        <taxon>Fabales</taxon>
        <taxon>Fabaceae</taxon>
        <taxon>Papilionoideae</taxon>
        <taxon>50 kb inversion clade</taxon>
        <taxon>NPAAA clade</taxon>
        <taxon>indigoferoid/millettioid clade</taxon>
        <taxon>Phaseoleae</taxon>
        <taxon>Mucuna</taxon>
    </lineage>
</organism>
<feature type="compositionally biased region" description="Low complexity" evidence="1">
    <location>
        <begin position="24"/>
        <end position="33"/>
    </location>
</feature>
<dbReference type="Proteomes" id="UP000257109">
    <property type="component" value="Unassembled WGS sequence"/>
</dbReference>
<dbReference type="AlphaFoldDB" id="A0A371HEB0"/>
<feature type="non-terminal residue" evidence="2">
    <location>
        <position position="1"/>
    </location>
</feature>
<feature type="region of interest" description="Disordered" evidence="1">
    <location>
        <begin position="24"/>
        <end position="45"/>
    </location>
</feature>
<name>A0A371HEB0_MUCPR</name>
<dbReference type="EMBL" id="QJKJ01002835">
    <property type="protein sequence ID" value="RDY01129.1"/>
    <property type="molecule type" value="Genomic_DNA"/>
</dbReference>
<accession>A0A371HEB0</accession>
<gene>
    <name evidence="2" type="ORF">CR513_15606</name>
</gene>
<evidence type="ECO:0000313" key="3">
    <source>
        <dbReference type="Proteomes" id="UP000257109"/>
    </source>
</evidence>
<comment type="caution">
    <text evidence="2">The sequence shown here is derived from an EMBL/GenBank/DDBJ whole genome shotgun (WGS) entry which is preliminary data.</text>
</comment>
<keyword evidence="3" id="KW-1185">Reference proteome</keyword>
<evidence type="ECO:0000313" key="2">
    <source>
        <dbReference type="EMBL" id="RDY01129.1"/>
    </source>
</evidence>
<dbReference type="OrthoDB" id="1752139at2759"/>